<keyword evidence="10" id="KW-1185">Reference proteome</keyword>
<organism evidence="9 10">
    <name type="scientific">Frigoriglobus tundricola</name>
    <dbReference type="NCBI Taxonomy" id="2774151"/>
    <lineage>
        <taxon>Bacteria</taxon>
        <taxon>Pseudomonadati</taxon>
        <taxon>Planctomycetota</taxon>
        <taxon>Planctomycetia</taxon>
        <taxon>Gemmatales</taxon>
        <taxon>Gemmataceae</taxon>
        <taxon>Frigoriglobus</taxon>
    </lineage>
</organism>
<dbReference type="Pfam" id="PF16198">
    <property type="entry name" value="TruB_C_2"/>
    <property type="match status" value="1"/>
</dbReference>
<evidence type="ECO:0000256" key="3">
    <source>
        <dbReference type="ARBA" id="ARBA00022694"/>
    </source>
</evidence>
<dbReference type="InterPro" id="IPR014780">
    <property type="entry name" value="tRNA_psdUridine_synth_TruB"/>
</dbReference>
<evidence type="ECO:0000259" key="6">
    <source>
        <dbReference type="Pfam" id="PF01509"/>
    </source>
</evidence>
<evidence type="ECO:0000259" key="7">
    <source>
        <dbReference type="Pfam" id="PF09157"/>
    </source>
</evidence>
<dbReference type="CDD" id="cd02573">
    <property type="entry name" value="PseudoU_synth_EcTruB"/>
    <property type="match status" value="1"/>
</dbReference>
<sequence length="309" mass="32651">MTRVEPGSGSLMHMNGLLVIDKPGGMTSRDAVNRVQGLFPRKTKIGHTGTLDPLATGVLVVCIGAATRLADYVQAMGKSYASRFRLGARSDTDDADGVVSEVATAPGPTREQIDAALATFVGTIEQTPPAVSALKVGGRRAHDLVRKGAHVALAARTVRIDALRVTGYAWPFLDVEVECGKGTYIRSIARDLGHALGCGGLVHTLRRTRVGPFTAEQGYAPDVDPSSVKLLPMETVLAGMEQVRADAADARRLRQGQWVSFTSASGGRQPAEATEVCVLDEKGELIGIGAVERGLIKPQIMFATGDRPA</sequence>
<dbReference type="EC" id="5.4.99.25" evidence="5"/>
<name>A0A6M5YZB1_9BACT</name>
<comment type="function">
    <text evidence="5">Responsible for synthesis of pseudouridine from uracil-55 in the psi GC loop of transfer RNAs.</text>
</comment>
<evidence type="ECO:0000256" key="5">
    <source>
        <dbReference type="HAMAP-Rule" id="MF_01080"/>
    </source>
</evidence>
<evidence type="ECO:0000256" key="1">
    <source>
        <dbReference type="ARBA" id="ARBA00000385"/>
    </source>
</evidence>
<dbReference type="PANTHER" id="PTHR13767:SF2">
    <property type="entry name" value="PSEUDOURIDYLATE SYNTHASE TRUB1"/>
    <property type="match status" value="1"/>
</dbReference>
<gene>
    <name evidence="5" type="primary">truB</name>
    <name evidence="9" type="ORF">FTUN_6898</name>
</gene>
<dbReference type="GO" id="GO:0031119">
    <property type="term" value="P:tRNA pseudouridine synthesis"/>
    <property type="evidence" value="ECO:0007669"/>
    <property type="project" value="UniProtKB-UniRule"/>
</dbReference>
<evidence type="ECO:0000313" key="9">
    <source>
        <dbReference type="EMBL" id="QJW99295.1"/>
    </source>
</evidence>
<keyword evidence="4 5" id="KW-0413">Isomerase</keyword>
<dbReference type="Gene3D" id="3.30.2350.10">
    <property type="entry name" value="Pseudouridine synthase"/>
    <property type="match status" value="1"/>
</dbReference>
<dbReference type="InterPro" id="IPR032819">
    <property type="entry name" value="TruB_C"/>
</dbReference>
<accession>A0A6M5YZB1</accession>
<dbReference type="GO" id="GO:0003723">
    <property type="term" value="F:RNA binding"/>
    <property type="evidence" value="ECO:0007669"/>
    <property type="project" value="InterPro"/>
</dbReference>
<protein>
    <recommendedName>
        <fullName evidence="5">tRNA pseudouridine synthase B</fullName>
        <ecNumber evidence="5">5.4.99.25</ecNumber>
    </recommendedName>
    <alternativeName>
        <fullName evidence="5">tRNA pseudouridine(55) synthase</fullName>
        <shortName evidence="5">Psi55 synthase</shortName>
    </alternativeName>
    <alternativeName>
        <fullName evidence="5">tRNA pseudouridylate synthase</fullName>
    </alternativeName>
    <alternativeName>
        <fullName evidence="5">tRNA-uridine isomerase</fullName>
    </alternativeName>
</protein>
<reference evidence="10" key="1">
    <citation type="submission" date="2020-05" db="EMBL/GenBank/DDBJ databases">
        <title>Frigoriglobus tundricola gen. nov., sp. nov., a psychrotolerant cellulolytic planctomycete of the family Gemmataceae with two divergent copies of 16S rRNA gene.</title>
        <authorList>
            <person name="Kulichevskaya I.S."/>
            <person name="Ivanova A.A."/>
            <person name="Naumoff D.G."/>
            <person name="Beletsky A.V."/>
            <person name="Rijpstra W.I.C."/>
            <person name="Sinninghe Damste J.S."/>
            <person name="Mardanov A.V."/>
            <person name="Ravin N.V."/>
            <person name="Dedysh S.N."/>
        </authorList>
    </citation>
    <scope>NUCLEOTIDE SEQUENCE [LARGE SCALE GENOMIC DNA]</scope>
    <source>
        <strain evidence="10">PL17</strain>
    </source>
</reference>
<feature type="domain" description="Pseudouridine synthase II N-terminal" evidence="6">
    <location>
        <begin position="42"/>
        <end position="185"/>
    </location>
</feature>
<dbReference type="GO" id="GO:0160148">
    <property type="term" value="F:tRNA pseudouridine(55) synthase activity"/>
    <property type="evidence" value="ECO:0007669"/>
    <property type="project" value="UniProtKB-EC"/>
</dbReference>
<dbReference type="KEGG" id="ftj:FTUN_6898"/>
<dbReference type="EMBL" id="CP053452">
    <property type="protein sequence ID" value="QJW99295.1"/>
    <property type="molecule type" value="Genomic_DNA"/>
</dbReference>
<feature type="active site" description="Nucleophile" evidence="5">
    <location>
        <position position="52"/>
    </location>
</feature>
<keyword evidence="3 5" id="KW-0819">tRNA processing</keyword>
<dbReference type="Proteomes" id="UP000503447">
    <property type="component" value="Chromosome"/>
</dbReference>
<dbReference type="HAMAP" id="MF_01080">
    <property type="entry name" value="TruB_bact"/>
    <property type="match status" value="1"/>
</dbReference>
<evidence type="ECO:0000256" key="2">
    <source>
        <dbReference type="ARBA" id="ARBA00005642"/>
    </source>
</evidence>
<proteinExistence type="inferred from homology"/>
<dbReference type="AlphaFoldDB" id="A0A6M5YZB1"/>
<dbReference type="PANTHER" id="PTHR13767">
    <property type="entry name" value="TRNA-PSEUDOURIDINE SYNTHASE"/>
    <property type="match status" value="1"/>
</dbReference>
<dbReference type="InterPro" id="IPR020103">
    <property type="entry name" value="PsdUridine_synth_cat_dom_sf"/>
</dbReference>
<dbReference type="Pfam" id="PF01509">
    <property type="entry name" value="TruB_N"/>
    <property type="match status" value="1"/>
</dbReference>
<evidence type="ECO:0000313" key="10">
    <source>
        <dbReference type="Proteomes" id="UP000503447"/>
    </source>
</evidence>
<comment type="catalytic activity">
    <reaction evidence="1 5">
        <text>uridine(55) in tRNA = pseudouridine(55) in tRNA</text>
        <dbReference type="Rhea" id="RHEA:42532"/>
        <dbReference type="Rhea" id="RHEA-COMP:10101"/>
        <dbReference type="Rhea" id="RHEA-COMP:10102"/>
        <dbReference type="ChEBI" id="CHEBI:65314"/>
        <dbReference type="ChEBI" id="CHEBI:65315"/>
        <dbReference type="EC" id="5.4.99.25"/>
    </reaction>
</comment>
<dbReference type="InterPro" id="IPR002501">
    <property type="entry name" value="PsdUridine_synth_N"/>
</dbReference>
<dbReference type="SUPFAM" id="SSF55120">
    <property type="entry name" value="Pseudouridine synthase"/>
    <property type="match status" value="1"/>
</dbReference>
<evidence type="ECO:0000256" key="4">
    <source>
        <dbReference type="ARBA" id="ARBA00023235"/>
    </source>
</evidence>
<comment type="similarity">
    <text evidence="2 5">Belongs to the pseudouridine synthase TruB family. Type 1 subfamily.</text>
</comment>
<dbReference type="Pfam" id="PF09157">
    <property type="entry name" value="TruB-C_2"/>
    <property type="match status" value="1"/>
</dbReference>
<feature type="domain" description="tRNA pseudouridylate synthase B C-terminal" evidence="8">
    <location>
        <begin position="186"/>
        <end position="217"/>
    </location>
</feature>
<dbReference type="NCBIfam" id="TIGR00431">
    <property type="entry name" value="TruB"/>
    <property type="match status" value="1"/>
</dbReference>
<dbReference type="GO" id="GO:1990481">
    <property type="term" value="P:mRNA pseudouridine synthesis"/>
    <property type="evidence" value="ECO:0007669"/>
    <property type="project" value="TreeGrafter"/>
</dbReference>
<feature type="domain" description="tRNA pseudouridine synthase II TruB subfamily 1 C-terminal" evidence="7">
    <location>
        <begin position="244"/>
        <end position="301"/>
    </location>
</feature>
<evidence type="ECO:0000259" key="8">
    <source>
        <dbReference type="Pfam" id="PF16198"/>
    </source>
</evidence>
<dbReference type="InterPro" id="IPR015240">
    <property type="entry name" value="tRNA_sdUridine_synth_fam1_C"/>
</dbReference>